<feature type="compositionally biased region" description="Polar residues" evidence="1">
    <location>
        <begin position="31"/>
        <end position="43"/>
    </location>
</feature>
<dbReference type="PANTHER" id="PTHR46825:SF7">
    <property type="entry name" value="D-ALANYL-D-ALANINE CARBOXYPEPTIDASE"/>
    <property type="match status" value="1"/>
</dbReference>
<feature type="region of interest" description="Disordered" evidence="1">
    <location>
        <begin position="31"/>
        <end position="54"/>
    </location>
</feature>
<organism evidence="4 5">
    <name type="scientific">Streptomyces purpureus</name>
    <dbReference type="NCBI Taxonomy" id="1951"/>
    <lineage>
        <taxon>Bacteria</taxon>
        <taxon>Bacillati</taxon>
        <taxon>Actinomycetota</taxon>
        <taxon>Actinomycetes</taxon>
        <taxon>Kitasatosporales</taxon>
        <taxon>Streptomycetaceae</taxon>
        <taxon>Streptomyces</taxon>
    </lineage>
</organism>
<feature type="signal peptide" evidence="2">
    <location>
        <begin position="1"/>
        <end position="27"/>
    </location>
</feature>
<keyword evidence="5" id="KW-1185">Reference proteome</keyword>
<evidence type="ECO:0000256" key="1">
    <source>
        <dbReference type="SAM" id="MobiDB-lite"/>
    </source>
</evidence>
<dbReference type="InterPro" id="IPR050491">
    <property type="entry name" value="AmpC-like"/>
</dbReference>
<proteinExistence type="predicted"/>
<dbReference type="Gene3D" id="3.40.710.10">
    <property type="entry name" value="DD-peptidase/beta-lactamase superfamily"/>
    <property type="match status" value="1"/>
</dbReference>
<dbReference type="RefSeq" id="WP_229832883.1">
    <property type="nucleotide sequence ID" value="NZ_BMQQ01000007.1"/>
</dbReference>
<feature type="compositionally biased region" description="Pro residues" evidence="1">
    <location>
        <begin position="431"/>
        <end position="445"/>
    </location>
</feature>
<keyword evidence="2" id="KW-0732">Signal</keyword>
<sequence length="445" mass="47175">MKCSQIRLRRACAVVAAAGMLMLPATASTAYGQQPSPDVTSPASPSPGGDFPELTPAVAARLDAAIREVMREADIPGVMVSLSAPGKGQYIKSFGVADKASGEPIEPNMYMRIGSLTKTFTVTAMLELVDQGELGLDDPISKYIDGVPNGDRITLRNLAGMRSGLFSYSADEGFYKALTSDPDRPFTPQELLDFAFKHPVQFQPGERFDYCNTNLILLGLVVEKAGGMPLNEFIDKNVVKPAGLRHTVFPLDAAFPEPHAQGYTNQTASGNVEDSTDWNPSWGWAAGAMISQLGDLHSWARTLATGTLLEPKTQAERLETLPTGISGASYGLGLFNVQGWIGHNGSLPGYEAIAMYLPQEQATLTVMLNTDILQGQTEPSTLVGQAITRIVTPDHIYNLPVPTMPRNTASPASPASPTAPSPTSPASPESPAAPSPTTPPASPSP</sequence>
<dbReference type="SUPFAM" id="SSF56601">
    <property type="entry name" value="beta-lactamase/transpeptidase-like"/>
    <property type="match status" value="1"/>
</dbReference>
<feature type="domain" description="Beta-lactamase-related" evidence="3">
    <location>
        <begin position="62"/>
        <end position="372"/>
    </location>
</feature>
<dbReference type="AlphaFoldDB" id="A0A918H1E6"/>
<comment type="caution">
    <text evidence="4">The sequence shown here is derived from an EMBL/GenBank/DDBJ whole genome shotgun (WGS) entry which is preliminary data.</text>
</comment>
<dbReference type="PANTHER" id="PTHR46825">
    <property type="entry name" value="D-ALANYL-D-ALANINE-CARBOXYPEPTIDASE/ENDOPEPTIDASE AMPH"/>
    <property type="match status" value="1"/>
</dbReference>
<reference evidence="4" key="1">
    <citation type="journal article" date="2014" name="Int. J. Syst. Evol. Microbiol.">
        <title>Complete genome sequence of Corynebacterium casei LMG S-19264T (=DSM 44701T), isolated from a smear-ripened cheese.</title>
        <authorList>
            <consortium name="US DOE Joint Genome Institute (JGI-PGF)"/>
            <person name="Walter F."/>
            <person name="Albersmeier A."/>
            <person name="Kalinowski J."/>
            <person name="Ruckert C."/>
        </authorList>
    </citation>
    <scope>NUCLEOTIDE SEQUENCE</scope>
    <source>
        <strain evidence="4">JCM 3172</strain>
    </source>
</reference>
<reference evidence="4" key="2">
    <citation type="submission" date="2020-09" db="EMBL/GenBank/DDBJ databases">
        <authorList>
            <person name="Sun Q."/>
            <person name="Ohkuma M."/>
        </authorList>
    </citation>
    <scope>NUCLEOTIDE SEQUENCE</scope>
    <source>
        <strain evidence="4">JCM 3172</strain>
    </source>
</reference>
<gene>
    <name evidence="4" type="ORF">GCM10014713_23180</name>
</gene>
<name>A0A918H1E6_9ACTN</name>
<dbReference type="Pfam" id="PF00144">
    <property type="entry name" value="Beta-lactamase"/>
    <property type="match status" value="1"/>
</dbReference>
<dbReference type="InterPro" id="IPR012338">
    <property type="entry name" value="Beta-lactam/transpept-like"/>
</dbReference>
<feature type="chain" id="PRO_5037977154" evidence="2">
    <location>
        <begin position="28"/>
        <end position="445"/>
    </location>
</feature>
<feature type="region of interest" description="Disordered" evidence="1">
    <location>
        <begin position="401"/>
        <end position="445"/>
    </location>
</feature>
<evidence type="ECO:0000259" key="3">
    <source>
        <dbReference type="Pfam" id="PF00144"/>
    </source>
</evidence>
<protein>
    <submittedName>
        <fullName evidence="4">Beta-lactamase</fullName>
    </submittedName>
</protein>
<accession>A0A918H1E6</accession>
<dbReference type="Proteomes" id="UP000619486">
    <property type="component" value="Unassembled WGS sequence"/>
</dbReference>
<dbReference type="InterPro" id="IPR001466">
    <property type="entry name" value="Beta-lactam-related"/>
</dbReference>
<evidence type="ECO:0000256" key="2">
    <source>
        <dbReference type="SAM" id="SignalP"/>
    </source>
</evidence>
<evidence type="ECO:0000313" key="4">
    <source>
        <dbReference type="EMBL" id="GGT29066.1"/>
    </source>
</evidence>
<evidence type="ECO:0000313" key="5">
    <source>
        <dbReference type="Proteomes" id="UP000619486"/>
    </source>
</evidence>
<dbReference type="EMBL" id="BMQQ01000007">
    <property type="protein sequence ID" value="GGT29066.1"/>
    <property type="molecule type" value="Genomic_DNA"/>
</dbReference>